<evidence type="ECO:0000313" key="1">
    <source>
        <dbReference type="EMBL" id="SLN65964.1"/>
    </source>
</evidence>
<evidence type="ECO:0000313" key="2">
    <source>
        <dbReference type="Proteomes" id="UP000194012"/>
    </source>
</evidence>
<accession>A0A1X7A1I8</accession>
<name>A0A1X7A1I8_9RHOB</name>
<dbReference type="PANTHER" id="PTHR36978:SF4">
    <property type="entry name" value="P-LOOP CONTAINING NUCLEOSIDE TRIPHOSPHATE HYDROLASE PROTEIN"/>
    <property type="match status" value="1"/>
</dbReference>
<keyword evidence="2" id="KW-1185">Reference proteome</keyword>
<dbReference type="Pfam" id="PF17784">
    <property type="entry name" value="Sulfotransfer_4"/>
    <property type="match status" value="1"/>
</dbReference>
<dbReference type="InterPro" id="IPR040632">
    <property type="entry name" value="Sulfotransfer_4"/>
</dbReference>
<organism evidence="1 2">
    <name type="scientific">Roseovarius gaetbuli</name>
    <dbReference type="NCBI Taxonomy" id="1356575"/>
    <lineage>
        <taxon>Bacteria</taxon>
        <taxon>Pseudomonadati</taxon>
        <taxon>Pseudomonadota</taxon>
        <taxon>Alphaproteobacteria</taxon>
        <taxon>Rhodobacterales</taxon>
        <taxon>Roseobacteraceae</taxon>
        <taxon>Roseovarius</taxon>
    </lineage>
</organism>
<dbReference type="Gene3D" id="3.40.50.300">
    <property type="entry name" value="P-loop containing nucleotide triphosphate hydrolases"/>
    <property type="match status" value="1"/>
</dbReference>
<dbReference type="InterPro" id="IPR027417">
    <property type="entry name" value="P-loop_NTPase"/>
</dbReference>
<dbReference type="EMBL" id="FWFJ01000037">
    <property type="protein sequence ID" value="SLN65964.1"/>
    <property type="molecule type" value="Genomic_DNA"/>
</dbReference>
<dbReference type="Proteomes" id="UP000194012">
    <property type="component" value="Unassembled WGS sequence"/>
</dbReference>
<evidence type="ECO:0008006" key="3">
    <source>
        <dbReference type="Google" id="ProtNLM"/>
    </source>
</evidence>
<gene>
    <name evidence="1" type="ORF">ROG8370_03062</name>
</gene>
<proteinExistence type="predicted"/>
<sequence length="229" mass="25887">MGRHPILPFALGMTGPRYYMTLKIIGSGFGRTGTMSTKLALEHLGLGPCHHMVEVMENPAQPAHWAAIAAGRPVDWTAVFDGYNAQVDWPGAAVWPQTITAFPEAKVIHTERPEDAWWNSFSTTISKFFTNAPEMDLPPHIHDIFRTMSDWFLKDTFEDHSDRDCAIAAYRANNQTVRDQVPSDRLLVFHVTDGWQPLCDFLEVPVPDIPFPRSNPRDEFWAHFGGEPD</sequence>
<protein>
    <recommendedName>
        <fullName evidence="3">Sulfotransferase family protein</fullName>
    </recommendedName>
</protein>
<dbReference type="SUPFAM" id="SSF52540">
    <property type="entry name" value="P-loop containing nucleoside triphosphate hydrolases"/>
    <property type="match status" value="1"/>
</dbReference>
<dbReference type="PANTHER" id="PTHR36978">
    <property type="entry name" value="P-LOOP CONTAINING NUCLEOTIDE TRIPHOSPHATE HYDROLASE"/>
    <property type="match status" value="1"/>
</dbReference>
<dbReference type="AlphaFoldDB" id="A0A1X7A1I8"/>
<reference evidence="2" key="1">
    <citation type="submission" date="2017-03" db="EMBL/GenBank/DDBJ databases">
        <authorList>
            <person name="Rodrigo-Torres L."/>
            <person name="Arahal R.D."/>
            <person name="Lucena T."/>
        </authorList>
    </citation>
    <scope>NUCLEOTIDE SEQUENCE [LARGE SCALE GENOMIC DNA]</scope>
    <source>
        <strain evidence="2">CECT 8370</strain>
    </source>
</reference>